<keyword evidence="1" id="KW-0732">Signal</keyword>
<proteinExistence type="predicted"/>
<dbReference type="Pfam" id="PF00149">
    <property type="entry name" value="Metallophos"/>
    <property type="match status" value="1"/>
</dbReference>
<dbReference type="Gene3D" id="3.60.21.10">
    <property type="match status" value="1"/>
</dbReference>
<dbReference type="InterPro" id="IPR051918">
    <property type="entry name" value="STPP_CPPED1"/>
</dbReference>
<evidence type="ECO:0000259" key="2">
    <source>
        <dbReference type="Pfam" id="PF00149"/>
    </source>
</evidence>
<dbReference type="EMBL" id="JAWSTH010000075">
    <property type="protein sequence ID" value="MDW5597134.1"/>
    <property type="molecule type" value="Genomic_DNA"/>
</dbReference>
<dbReference type="InterPro" id="IPR029052">
    <property type="entry name" value="Metallo-depent_PP-like"/>
</dbReference>
<feature type="domain" description="Calcineurin-like phosphoesterase" evidence="2">
    <location>
        <begin position="46"/>
        <end position="263"/>
    </location>
</feature>
<keyword evidence="4" id="KW-1185">Reference proteome</keyword>
<dbReference type="PANTHER" id="PTHR43143">
    <property type="entry name" value="METALLOPHOSPHOESTERASE, CALCINEURIN SUPERFAMILY"/>
    <property type="match status" value="1"/>
</dbReference>
<feature type="signal peptide" evidence="1">
    <location>
        <begin position="1"/>
        <end position="32"/>
    </location>
</feature>
<reference evidence="4" key="1">
    <citation type="submission" date="2023-07" db="EMBL/GenBank/DDBJ databases">
        <title>Conexibacter stalactiti sp. nov., isolated from stalactites in a lava cave and emended description of the genus Conexibacter.</title>
        <authorList>
            <person name="Lee S.D."/>
        </authorList>
    </citation>
    <scope>NUCLEOTIDE SEQUENCE [LARGE SCALE GENOMIC DNA]</scope>
    <source>
        <strain evidence="4">KCTC 39840</strain>
    </source>
</reference>
<organism evidence="3 4">
    <name type="scientific">Conexibacter stalactiti</name>
    <dbReference type="NCBI Taxonomy" id="1940611"/>
    <lineage>
        <taxon>Bacteria</taxon>
        <taxon>Bacillati</taxon>
        <taxon>Actinomycetota</taxon>
        <taxon>Thermoleophilia</taxon>
        <taxon>Solirubrobacterales</taxon>
        <taxon>Conexibacteraceae</taxon>
        <taxon>Conexibacter</taxon>
    </lineage>
</organism>
<protein>
    <submittedName>
        <fullName evidence="3">Metallophosphoesterase</fullName>
    </submittedName>
</protein>
<dbReference type="PROSITE" id="PS51318">
    <property type="entry name" value="TAT"/>
    <property type="match status" value="1"/>
</dbReference>
<evidence type="ECO:0000313" key="3">
    <source>
        <dbReference type="EMBL" id="MDW5597134.1"/>
    </source>
</evidence>
<evidence type="ECO:0000313" key="4">
    <source>
        <dbReference type="Proteomes" id="UP001284601"/>
    </source>
</evidence>
<reference evidence="3 4" key="2">
    <citation type="submission" date="2023-10" db="EMBL/GenBank/DDBJ databases">
        <authorList>
            <person name="Han X.F."/>
        </authorList>
    </citation>
    <scope>NUCLEOTIDE SEQUENCE [LARGE SCALE GENOMIC DNA]</scope>
    <source>
        <strain evidence="3 4">KCTC 39840</strain>
    </source>
</reference>
<name>A0ABU4HWD3_9ACTN</name>
<comment type="caution">
    <text evidence="3">The sequence shown here is derived from an EMBL/GenBank/DDBJ whole genome shotgun (WGS) entry which is preliminary data.</text>
</comment>
<dbReference type="InterPro" id="IPR006311">
    <property type="entry name" value="TAT_signal"/>
</dbReference>
<dbReference type="PANTHER" id="PTHR43143:SF1">
    <property type="entry name" value="SERINE_THREONINE-PROTEIN PHOSPHATASE CPPED1"/>
    <property type="match status" value="1"/>
</dbReference>
<gene>
    <name evidence="3" type="ORF">R7226_22500</name>
</gene>
<dbReference type="Proteomes" id="UP001284601">
    <property type="component" value="Unassembled WGS sequence"/>
</dbReference>
<sequence>MSNASTRRRFLAGAGAASVGAAVAATPGAASAHGNRPPFPSWGRVRLLHFTDAHVTPNAARSETETLRALQLGLRYRPDLIVQGGDAIYDALVQDRASVEAQWAIHRRVYERVGVPVAHVIGNHDCWTGPGSAGDPLSGKAWAHRELGLERGWYARRLGAWKLIVLDSIELTGGSGYVGRLGAEQTAWLEQELAQTPASTHVVIASHIPLQTALPFTDAGLRRADGGFDVPGGWGVHSDLPEINELLLSHRNVRLALSGHNHVRDDITYNTVRFACGGAVSGNWWDASDPGYRDTPPGFAIVDLHRDGSSEIGYWSYREVGEREVSADGPATGGR</sequence>
<feature type="chain" id="PRO_5045804419" evidence="1">
    <location>
        <begin position="33"/>
        <end position="335"/>
    </location>
</feature>
<dbReference type="SUPFAM" id="SSF56300">
    <property type="entry name" value="Metallo-dependent phosphatases"/>
    <property type="match status" value="1"/>
</dbReference>
<dbReference type="RefSeq" id="WP_318599596.1">
    <property type="nucleotide sequence ID" value="NZ_JAWSTH010000075.1"/>
</dbReference>
<accession>A0ABU4HWD3</accession>
<dbReference type="InterPro" id="IPR004843">
    <property type="entry name" value="Calcineurin-like_PHP"/>
</dbReference>
<evidence type="ECO:0000256" key="1">
    <source>
        <dbReference type="SAM" id="SignalP"/>
    </source>
</evidence>